<dbReference type="AlphaFoldDB" id="A0A0K2VDG0"/>
<dbReference type="OrthoDB" id="341300at2759"/>
<dbReference type="InterPro" id="IPR037365">
    <property type="entry name" value="Slowmo/Ups"/>
</dbReference>
<dbReference type="GO" id="GO:0005758">
    <property type="term" value="C:mitochondrial intermembrane space"/>
    <property type="evidence" value="ECO:0007669"/>
    <property type="project" value="InterPro"/>
</dbReference>
<evidence type="ECO:0000313" key="2">
    <source>
        <dbReference type="EMBL" id="CDW48603.1"/>
    </source>
</evidence>
<sequence>MSDMYWKTEHKHNYCWDQVAKGFWKRYPNPNSQHVFSEDIIASNLEGSVLQTKRVIMKTNKLPSWGRHFFSARRVPVIEESFIDASKKEIITYTRNIGLRTFMGTTEKATYLCDKDGNTRVIKEVWIESDIYGFRRAIKKFGVERFKSNSVKATEGFDFVLRELFTGDKLH</sequence>
<accession>A0A0K2VDG0</accession>
<dbReference type="InterPro" id="IPR006797">
    <property type="entry name" value="PRELI/MSF1_dom"/>
</dbReference>
<organism evidence="2">
    <name type="scientific">Lepeophtheirus salmonis</name>
    <name type="common">Salmon louse</name>
    <name type="synonym">Caligus salmonis</name>
    <dbReference type="NCBI Taxonomy" id="72036"/>
    <lineage>
        <taxon>Eukaryota</taxon>
        <taxon>Metazoa</taxon>
        <taxon>Ecdysozoa</taxon>
        <taxon>Arthropoda</taxon>
        <taxon>Crustacea</taxon>
        <taxon>Multicrustacea</taxon>
        <taxon>Hexanauplia</taxon>
        <taxon>Copepoda</taxon>
        <taxon>Siphonostomatoida</taxon>
        <taxon>Caligidae</taxon>
        <taxon>Lepeophtheirus</taxon>
    </lineage>
</organism>
<protein>
    <recommendedName>
        <fullName evidence="1">PRELI/MSF1 domain-containing protein</fullName>
    </recommendedName>
</protein>
<name>A0A0K2VDG0_LEPSM</name>
<reference evidence="2" key="1">
    <citation type="submission" date="2014-05" db="EMBL/GenBank/DDBJ databases">
        <authorList>
            <person name="Chronopoulou M."/>
        </authorList>
    </citation>
    <scope>NUCLEOTIDE SEQUENCE</scope>
    <source>
        <tissue evidence="2">Whole organism</tissue>
    </source>
</reference>
<feature type="domain" description="PRELI/MSF1" evidence="1">
    <location>
        <begin position="3"/>
        <end position="169"/>
    </location>
</feature>
<dbReference type="OMA" id="ILMANFK"/>
<evidence type="ECO:0000259" key="1">
    <source>
        <dbReference type="PROSITE" id="PS50904"/>
    </source>
</evidence>
<dbReference type="PANTHER" id="PTHR11158">
    <property type="entry name" value="MSF1/PX19 RELATED"/>
    <property type="match status" value="1"/>
</dbReference>
<dbReference type="PROSITE" id="PS50904">
    <property type="entry name" value="PRELI_MSF1"/>
    <property type="match status" value="1"/>
</dbReference>
<dbReference type="Pfam" id="PF04707">
    <property type="entry name" value="PRELI"/>
    <property type="match status" value="1"/>
</dbReference>
<dbReference type="EMBL" id="HACA01031242">
    <property type="protein sequence ID" value="CDW48603.1"/>
    <property type="molecule type" value="Transcribed_RNA"/>
</dbReference>
<proteinExistence type="predicted"/>